<gene>
    <name evidence="1" type="ORF">ACN38_g11910</name>
</gene>
<organism evidence="1 2">
    <name type="scientific">Penicillium nordicum</name>
    <dbReference type="NCBI Taxonomy" id="229535"/>
    <lineage>
        <taxon>Eukaryota</taxon>
        <taxon>Fungi</taxon>
        <taxon>Dikarya</taxon>
        <taxon>Ascomycota</taxon>
        <taxon>Pezizomycotina</taxon>
        <taxon>Eurotiomycetes</taxon>
        <taxon>Eurotiomycetidae</taxon>
        <taxon>Eurotiales</taxon>
        <taxon>Aspergillaceae</taxon>
        <taxon>Penicillium</taxon>
    </lineage>
</organism>
<protein>
    <submittedName>
        <fullName evidence="1">Uncharacterized protein</fullName>
    </submittedName>
</protein>
<keyword evidence="2" id="KW-1185">Reference proteome</keyword>
<name>A0A0M8NZ31_9EURO</name>
<comment type="caution">
    <text evidence="1">The sequence shown here is derived from an EMBL/GenBank/DDBJ whole genome shotgun (WGS) entry which is preliminary data.</text>
</comment>
<dbReference type="Proteomes" id="UP000037696">
    <property type="component" value="Unassembled WGS sequence"/>
</dbReference>
<dbReference type="EMBL" id="LHQQ01000332">
    <property type="protein sequence ID" value="KOS37301.1"/>
    <property type="molecule type" value="Genomic_DNA"/>
</dbReference>
<evidence type="ECO:0000313" key="2">
    <source>
        <dbReference type="Proteomes" id="UP000037696"/>
    </source>
</evidence>
<reference evidence="1 2" key="1">
    <citation type="submission" date="2015-08" db="EMBL/GenBank/DDBJ databases">
        <title>Genome sequencing of Penicillium nordicum.</title>
        <authorList>
            <person name="Nguyen H.D."/>
            <person name="Seifert K.A."/>
        </authorList>
    </citation>
    <scope>NUCLEOTIDE SEQUENCE [LARGE SCALE GENOMIC DNA]</scope>
    <source>
        <strain evidence="1 2">DAOMC 185683</strain>
    </source>
</reference>
<dbReference type="AlphaFoldDB" id="A0A0M8NZ31"/>
<sequence length="74" mass="8667">MSELPQKLCWIERADGRIRTSNRRKRSTHDDRLAIRVKKQVYFRLAHPTFALGFLSRPSLCLASLRLDLTPVFL</sequence>
<evidence type="ECO:0000313" key="1">
    <source>
        <dbReference type="EMBL" id="KOS37301.1"/>
    </source>
</evidence>
<accession>A0A0M8NZ31</accession>
<proteinExistence type="predicted"/>